<dbReference type="GO" id="GO:0006355">
    <property type="term" value="P:regulation of DNA-templated transcription"/>
    <property type="evidence" value="ECO:0007669"/>
    <property type="project" value="InterPro"/>
</dbReference>
<evidence type="ECO:0000256" key="3">
    <source>
        <dbReference type="ARBA" id="ARBA00023125"/>
    </source>
</evidence>
<accession>A0A2N9JFA2</accession>
<dbReference type="SMART" id="SM00421">
    <property type="entry name" value="HTH_LUXR"/>
    <property type="match status" value="1"/>
</dbReference>
<feature type="domain" description="HTH luxR-type" evidence="6">
    <location>
        <begin position="149"/>
        <end position="214"/>
    </location>
</feature>
<dbReference type="SMART" id="SM00448">
    <property type="entry name" value="REC"/>
    <property type="match status" value="1"/>
</dbReference>
<evidence type="ECO:0000259" key="7">
    <source>
        <dbReference type="PROSITE" id="PS50110"/>
    </source>
</evidence>
<dbReference type="CDD" id="cd06170">
    <property type="entry name" value="LuxR_C_like"/>
    <property type="match status" value="1"/>
</dbReference>
<reference evidence="8 9" key="1">
    <citation type="submission" date="2018-02" db="EMBL/GenBank/DDBJ databases">
        <authorList>
            <person name="Cohen D.B."/>
            <person name="Kent A.D."/>
        </authorList>
    </citation>
    <scope>NUCLEOTIDE SEQUENCE [LARGE SCALE GENOMIC DNA]</scope>
    <source>
        <strain evidence="8">1</strain>
    </source>
</reference>
<keyword evidence="1 5" id="KW-0597">Phosphoprotein</keyword>
<dbReference type="InterPro" id="IPR011006">
    <property type="entry name" value="CheY-like_superfamily"/>
</dbReference>
<keyword evidence="2" id="KW-0805">Transcription regulation</keyword>
<organism evidence="8 9">
    <name type="scientific">Micropruina glycogenica</name>
    <dbReference type="NCBI Taxonomy" id="75385"/>
    <lineage>
        <taxon>Bacteria</taxon>
        <taxon>Bacillati</taxon>
        <taxon>Actinomycetota</taxon>
        <taxon>Actinomycetes</taxon>
        <taxon>Propionibacteriales</taxon>
        <taxon>Nocardioidaceae</taxon>
        <taxon>Micropruina</taxon>
    </lineage>
</organism>
<dbReference type="InterPro" id="IPR058245">
    <property type="entry name" value="NreC/VraR/RcsB-like_REC"/>
</dbReference>
<dbReference type="GO" id="GO:0003677">
    <property type="term" value="F:DNA binding"/>
    <property type="evidence" value="ECO:0007669"/>
    <property type="project" value="UniProtKB-KW"/>
</dbReference>
<feature type="domain" description="Response regulatory" evidence="7">
    <location>
        <begin position="3"/>
        <end position="121"/>
    </location>
</feature>
<dbReference type="InterPro" id="IPR039420">
    <property type="entry name" value="WalR-like"/>
</dbReference>
<sequence>MIRVLLADDEALIRSGLAVLLRHEPGFEVVGSAADGLSAVRLAHEQRPDVVLMDVRMPGIDGIEATRRLVADPATASVRVLILTTFDHDANVFAALHAGASGFLPKDTEPDRLLEAIRVVAGGEALLAPRATRRLIEQFRRTTPPATPSVALDEALTPRELEVLPAIAAGLSNAEIADRFSISYATAKTHVSRLLTKLDVRDRAQLVIIAYEYGVVRPGAG</sequence>
<dbReference type="PANTHER" id="PTHR43214">
    <property type="entry name" value="TWO-COMPONENT RESPONSE REGULATOR"/>
    <property type="match status" value="1"/>
</dbReference>
<dbReference type="Pfam" id="PF00196">
    <property type="entry name" value="GerE"/>
    <property type="match status" value="1"/>
</dbReference>
<dbReference type="GO" id="GO:0000160">
    <property type="term" value="P:phosphorelay signal transduction system"/>
    <property type="evidence" value="ECO:0007669"/>
    <property type="project" value="InterPro"/>
</dbReference>
<dbReference type="SUPFAM" id="SSF52172">
    <property type="entry name" value="CheY-like"/>
    <property type="match status" value="1"/>
</dbReference>
<dbReference type="InterPro" id="IPR001789">
    <property type="entry name" value="Sig_transdc_resp-reg_receiver"/>
</dbReference>
<evidence type="ECO:0000313" key="9">
    <source>
        <dbReference type="Proteomes" id="UP000238164"/>
    </source>
</evidence>
<dbReference type="PROSITE" id="PS50110">
    <property type="entry name" value="RESPONSE_REGULATORY"/>
    <property type="match status" value="1"/>
</dbReference>
<dbReference type="CDD" id="cd17535">
    <property type="entry name" value="REC_NarL-like"/>
    <property type="match status" value="1"/>
</dbReference>
<evidence type="ECO:0000256" key="4">
    <source>
        <dbReference type="ARBA" id="ARBA00023163"/>
    </source>
</evidence>
<feature type="modified residue" description="4-aspartylphosphate" evidence="5">
    <location>
        <position position="54"/>
    </location>
</feature>
<dbReference type="InterPro" id="IPR016032">
    <property type="entry name" value="Sig_transdc_resp-reg_C-effctor"/>
</dbReference>
<dbReference type="PRINTS" id="PR00038">
    <property type="entry name" value="HTHLUXR"/>
</dbReference>
<evidence type="ECO:0000256" key="2">
    <source>
        <dbReference type="ARBA" id="ARBA00023015"/>
    </source>
</evidence>
<dbReference type="InterPro" id="IPR000792">
    <property type="entry name" value="Tscrpt_reg_LuxR_C"/>
</dbReference>
<dbReference type="SUPFAM" id="SSF46894">
    <property type="entry name" value="C-terminal effector domain of the bipartite response regulators"/>
    <property type="match status" value="1"/>
</dbReference>
<gene>
    <name evidence="8" type="primary">yxjL</name>
    <name evidence="8" type="ORF">MPLG2_1774</name>
</gene>
<keyword evidence="3" id="KW-0238">DNA-binding</keyword>
<evidence type="ECO:0000256" key="5">
    <source>
        <dbReference type="PROSITE-ProRule" id="PRU00169"/>
    </source>
</evidence>
<dbReference type="AlphaFoldDB" id="A0A2N9JFA2"/>
<keyword evidence="4" id="KW-0804">Transcription</keyword>
<dbReference type="Pfam" id="PF00072">
    <property type="entry name" value="Response_reg"/>
    <property type="match status" value="1"/>
</dbReference>
<dbReference type="PANTHER" id="PTHR43214:SF24">
    <property type="entry name" value="TRANSCRIPTIONAL REGULATORY PROTEIN NARL-RELATED"/>
    <property type="match status" value="1"/>
</dbReference>
<dbReference type="Gene3D" id="3.40.50.2300">
    <property type="match status" value="1"/>
</dbReference>
<dbReference type="PROSITE" id="PS50043">
    <property type="entry name" value="HTH_LUXR_2"/>
    <property type="match status" value="1"/>
</dbReference>
<evidence type="ECO:0000313" key="8">
    <source>
        <dbReference type="EMBL" id="SPD86801.1"/>
    </source>
</evidence>
<dbReference type="Proteomes" id="UP000238164">
    <property type="component" value="Chromosome 1"/>
</dbReference>
<dbReference type="OrthoDB" id="9808843at2"/>
<evidence type="ECO:0000259" key="6">
    <source>
        <dbReference type="PROSITE" id="PS50043"/>
    </source>
</evidence>
<keyword evidence="9" id="KW-1185">Reference proteome</keyword>
<evidence type="ECO:0000256" key="1">
    <source>
        <dbReference type="ARBA" id="ARBA00022553"/>
    </source>
</evidence>
<protein>
    <submittedName>
        <fullName evidence="8">Uncharacterized transcriptional regulatory protein YxjL</fullName>
    </submittedName>
</protein>
<dbReference type="KEGG" id="mgg:MPLG2_1774"/>
<proteinExistence type="predicted"/>
<name>A0A2N9JFA2_9ACTN</name>
<dbReference type="RefSeq" id="WP_105185680.1">
    <property type="nucleotide sequence ID" value="NZ_BAAAGO010000022.1"/>
</dbReference>
<dbReference type="EMBL" id="LT985188">
    <property type="protein sequence ID" value="SPD86801.1"/>
    <property type="molecule type" value="Genomic_DNA"/>
</dbReference>